<feature type="binding site" evidence="3">
    <location>
        <position position="101"/>
    </location>
    <ligand>
        <name>Zn(2+)</name>
        <dbReference type="ChEBI" id="CHEBI:29105"/>
    </ligand>
</feature>
<name>A0A0V1BZN2_TRISP</name>
<feature type="modified residue" description="N6-acetyllysine" evidence="4">
    <location>
        <position position="94"/>
    </location>
</feature>
<evidence type="ECO:0000313" key="5">
    <source>
        <dbReference type="EMBL" id="KRY42553.1"/>
    </source>
</evidence>
<dbReference type="STRING" id="6334.A0A0V1BZN2"/>
<evidence type="ECO:0000313" key="6">
    <source>
        <dbReference type="Proteomes" id="UP000054776"/>
    </source>
</evidence>
<feature type="modified residue" description="N6-acetyllysine" evidence="4">
    <location>
        <position position="128"/>
    </location>
</feature>
<dbReference type="GO" id="GO:0005740">
    <property type="term" value="C:mitochondrial envelope"/>
    <property type="evidence" value="ECO:0007669"/>
    <property type="project" value="InterPro"/>
</dbReference>
<dbReference type="SUPFAM" id="SSF57802">
    <property type="entry name" value="Rubredoxin-like"/>
    <property type="match status" value="1"/>
</dbReference>
<dbReference type="Proteomes" id="UP000054776">
    <property type="component" value="Unassembled WGS sequence"/>
</dbReference>
<feature type="binding site" evidence="3">
    <location>
        <position position="121"/>
    </location>
    <ligand>
        <name>Zn(2+)</name>
        <dbReference type="ChEBI" id="CHEBI:29105"/>
    </ligand>
</feature>
<dbReference type="OrthoDB" id="10249250at2759"/>
<dbReference type="PANTHER" id="PTHR10122">
    <property type="entry name" value="CYTOCHROME C OXIDASE SUBUNIT 5B, MITOCHONDRIAL"/>
    <property type="match status" value="1"/>
</dbReference>
<feature type="binding site" evidence="3">
    <location>
        <position position="123"/>
    </location>
    <ligand>
        <name>Zn(2+)</name>
        <dbReference type="ChEBI" id="CHEBI:29105"/>
    </ligand>
</feature>
<evidence type="ECO:0000256" key="3">
    <source>
        <dbReference type="PIRSR" id="PIRSR602124-1"/>
    </source>
</evidence>
<evidence type="ECO:0000256" key="1">
    <source>
        <dbReference type="ARBA" id="ARBA00022723"/>
    </source>
</evidence>
<dbReference type="InParanoid" id="A0A0V1BZN2"/>
<dbReference type="FunCoup" id="A0A0V1BZN2">
    <property type="interactions" value="1000"/>
</dbReference>
<evidence type="ECO:0000256" key="4">
    <source>
        <dbReference type="PIRSR" id="PIRSR602124-3"/>
    </source>
</evidence>
<dbReference type="GO" id="GO:0006123">
    <property type="term" value="P:mitochondrial electron transport, cytochrome c to oxygen"/>
    <property type="evidence" value="ECO:0007669"/>
    <property type="project" value="InterPro"/>
</dbReference>
<feature type="modified residue" description="N6-acetyllysine" evidence="4">
    <location>
        <position position="76"/>
    </location>
</feature>
<dbReference type="PANTHER" id="PTHR10122:SF0">
    <property type="entry name" value="CYTOCHROME C OXIDASE SUBUNIT 5B, ISOFORM A-RELATED"/>
    <property type="match status" value="1"/>
</dbReference>
<dbReference type="EMBL" id="JYDH01000003">
    <property type="protein sequence ID" value="KRY42553.1"/>
    <property type="molecule type" value="Genomic_DNA"/>
</dbReference>
<organism evidence="5 6">
    <name type="scientific">Trichinella spiralis</name>
    <name type="common">Trichina worm</name>
    <dbReference type="NCBI Taxonomy" id="6334"/>
    <lineage>
        <taxon>Eukaryota</taxon>
        <taxon>Metazoa</taxon>
        <taxon>Ecdysozoa</taxon>
        <taxon>Nematoda</taxon>
        <taxon>Enoplea</taxon>
        <taxon>Dorylaimia</taxon>
        <taxon>Trichinellida</taxon>
        <taxon>Trichinellidae</taxon>
        <taxon>Trichinella</taxon>
    </lineage>
</organism>
<gene>
    <name evidence="5" type="primary">COX5B</name>
    <name evidence="5" type="ORF">T01_2005</name>
</gene>
<protein>
    <submittedName>
        <fullName evidence="5">Cytochrome c oxidase subunit 5B, mitochondrial</fullName>
    </submittedName>
</protein>
<keyword evidence="1 3" id="KW-0479">Metal-binding</keyword>
<reference evidence="5 6" key="1">
    <citation type="submission" date="2015-01" db="EMBL/GenBank/DDBJ databases">
        <title>Evolution of Trichinella species and genotypes.</title>
        <authorList>
            <person name="Korhonen P.K."/>
            <person name="Edoardo P."/>
            <person name="Giuseppe L.R."/>
            <person name="Gasser R.B."/>
        </authorList>
    </citation>
    <scope>NUCLEOTIDE SEQUENCE [LARGE SCALE GENOMIC DNA]</scope>
    <source>
        <strain evidence="5">ISS3</strain>
    </source>
</reference>
<dbReference type="Gene3D" id="2.60.11.10">
    <property type="entry name" value="Cytochrome c oxidase, subunit Vb"/>
    <property type="match status" value="1"/>
</dbReference>
<dbReference type="InterPro" id="IPR002124">
    <property type="entry name" value="Cyt_c_oxidase_su5b"/>
</dbReference>
<evidence type="ECO:0000256" key="2">
    <source>
        <dbReference type="ARBA" id="ARBA00022833"/>
    </source>
</evidence>
<comment type="caution">
    <text evidence="5">The sequence shown here is derived from an EMBL/GenBank/DDBJ whole genome shotgun (WGS) entry which is preliminary data.</text>
</comment>
<dbReference type="InterPro" id="IPR036972">
    <property type="entry name" value="Cyt_c_oxidase_su5b_sf"/>
</dbReference>
<keyword evidence="2 3" id="KW-0862">Zinc</keyword>
<dbReference type="AlphaFoldDB" id="A0A0V1BZN2"/>
<sequence length="137" mass="15973">MLHFILKNHKLRSAYFSKRFNSGKHKFPCSSVYNVAQVYRIGSIFQDEDVNTAIQKRRLLARILGDDVRYEPKIYKQGKGTREEPNIILSSCQKRYIGCLCDANQTEAKYMCLEKGVDKQCACGYWFKLIDDDLNDF</sequence>
<dbReference type="GO" id="GO:0045277">
    <property type="term" value="C:respiratory chain complex IV"/>
    <property type="evidence" value="ECO:0007669"/>
    <property type="project" value="InterPro"/>
</dbReference>
<accession>A0A0V1BZN2</accession>
<feature type="binding site" evidence="3">
    <location>
        <position position="99"/>
    </location>
    <ligand>
        <name>Zn(2+)</name>
        <dbReference type="ChEBI" id="CHEBI:29105"/>
    </ligand>
</feature>
<dbReference type="GO" id="GO:0046872">
    <property type="term" value="F:metal ion binding"/>
    <property type="evidence" value="ECO:0007669"/>
    <property type="project" value="UniProtKB-KW"/>
</dbReference>
<dbReference type="Pfam" id="PF01215">
    <property type="entry name" value="COX5B"/>
    <property type="match status" value="1"/>
</dbReference>
<dbReference type="PROSITE" id="PS51359">
    <property type="entry name" value="COX5B_2"/>
    <property type="match status" value="1"/>
</dbReference>
<proteinExistence type="predicted"/>
<keyword evidence="6" id="KW-1185">Reference proteome</keyword>